<proteinExistence type="predicted"/>
<keyword evidence="2" id="KW-1185">Reference proteome</keyword>
<organism evidence="1 2">
    <name type="scientific">Araneus ventricosus</name>
    <name type="common">Orbweaver spider</name>
    <name type="synonym">Epeira ventricosa</name>
    <dbReference type="NCBI Taxonomy" id="182803"/>
    <lineage>
        <taxon>Eukaryota</taxon>
        <taxon>Metazoa</taxon>
        <taxon>Ecdysozoa</taxon>
        <taxon>Arthropoda</taxon>
        <taxon>Chelicerata</taxon>
        <taxon>Arachnida</taxon>
        <taxon>Araneae</taxon>
        <taxon>Araneomorphae</taxon>
        <taxon>Entelegynae</taxon>
        <taxon>Araneoidea</taxon>
        <taxon>Araneidae</taxon>
        <taxon>Araneus</taxon>
    </lineage>
</organism>
<dbReference type="AlphaFoldDB" id="A0A4Y2D509"/>
<dbReference type="EMBL" id="BGPR01000296">
    <property type="protein sequence ID" value="GBM11196.1"/>
    <property type="molecule type" value="Genomic_DNA"/>
</dbReference>
<accession>A0A4Y2D509</accession>
<sequence>MGAEGPHIDHKTATTAISLERFCSWTIMQDPTQQGTQKNTFVSRDGRDWTTRSTAPILPHQTFTLFLYRDITFEARKRCRSL</sequence>
<dbReference type="Proteomes" id="UP000499080">
    <property type="component" value="Unassembled WGS sequence"/>
</dbReference>
<evidence type="ECO:0000313" key="2">
    <source>
        <dbReference type="Proteomes" id="UP000499080"/>
    </source>
</evidence>
<protein>
    <submittedName>
        <fullName evidence="1">Uncharacterized protein</fullName>
    </submittedName>
</protein>
<gene>
    <name evidence="1" type="ORF">AVEN_133926_1</name>
</gene>
<reference evidence="1 2" key="1">
    <citation type="journal article" date="2019" name="Sci. Rep.">
        <title>Orb-weaving spider Araneus ventricosus genome elucidates the spidroin gene catalogue.</title>
        <authorList>
            <person name="Kono N."/>
            <person name="Nakamura H."/>
            <person name="Ohtoshi R."/>
            <person name="Moran D.A.P."/>
            <person name="Shinohara A."/>
            <person name="Yoshida Y."/>
            <person name="Fujiwara M."/>
            <person name="Mori M."/>
            <person name="Tomita M."/>
            <person name="Arakawa K."/>
        </authorList>
    </citation>
    <scope>NUCLEOTIDE SEQUENCE [LARGE SCALE GENOMIC DNA]</scope>
</reference>
<evidence type="ECO:0000313" key="1">
    <source>
        <dbReference type="EMBL" id="GBM11196.1"/>
    </source>
</evidence>
<comment type="caution">
    <text evidence="1">The sequence shown here is derived from an EMBL/GenBank/DDBJ whole genome shotgun (WGS) entry which is preliminary data.</text>
</comment>
<name>A0A4Y2D509_ARAVE</name>